<dbReference type="Gene3D" id="3.30.200.20">
    <property type="entry name" value="Phosphorylase Kinase, domain 1"/>
    <property type="match status" value="1"/>
</dbReference>
<proteinExistence type="predicted"/>
<dbReference type="InterPro" id="IPR002575">
    <property type="entry name" value="Aminoglycoside_PTrfase"/>
</dbReference>
<feature type="domain" description="Aminoglycoside phosphotransferase" evidence="1">
    <location>
        <begin position="32"/>
        <end position="260"/>
    </location>
</feature>
<accession>A0A6J4VVW7</accession>
<dbReference type="SUPFAM" id="SSF56112">
    <property type="entry name" value="Protein kinase-like (PK-like)"/>
    <property type="match status" value="1"/>
</dbReference>
<sequence>MSADLDIERPGDLLAYLREHGRIDPAETPRFQTLGGGVSNRAVLVERPGGEGWVVKQALAKLRVPTDWFSSPTRIAREALGLRWLARLAPPGTTVPLIFEDAENYILAMTAVPPPHDNWKTLLLAGQLDPDHVAQFGTLLGTIHRNASGDPAVAREFDDRSFYDSLRLDPYYRYTSTQIPAAAPFIADLLAETKATRLTLVHGDYSPKNILVRQGKLILLDHEVVHHGDPAFDLGFGLTHLLSKAHHLPALRGEFAAAAALFWQRYRDALGDVSWLPGLEARVVRHTLACLLARVAGRSPLEYLDEAERARQRATVVALMREVPGGVSGGEGLVGKFVAGVG</sequence>
<name>A0A6J4VVW7_9BACT</name>
<dbReference type="Pfam" id="PF01636">
    <property type="entry name" value="APH"/>
    <property type="match status" value="1"/>
</dbReference>
<dbReference type="AlphaFoldDB" id="A0A6J4VVW7"/>
<dbReference type="Gene3D" id="3.90.1200.10">
    <property type="match status" value="1"/>
</dbReference>
<dbReference type="EMBL" id="CADCWN010000312">
    <property type="protein sequence ID" value="CAA9586471.1"/>
    <property type="molecule type" value="Genomic_DNA"/>
</dbReference>
<protein>
    <recommendedName>
        <fullName evidence="1">Aminoglycoside phosphotransferase domain-containing protein</fullName>
    </recommendedName>
</protein>
<gene>
    <name evidence="2" type="ORF">AVDCRST_MAG18-3933</name>
</gene>
<evidence type="ECO:0000259" key="1">
    <source>
        <dbReference type="Pfam" id="PF01636"/>
    </source>
</evidence>
<reference evidence="2" key="1">
    <citation type="submission" date="2020-02" db="EMBL/GenBank/DDBJ databases">
        <authorList>
            <person name="Meier V. D."/>
        </authorList>
    </citation>
    <scope>NUCLEOTIDE SEQUENCE</scope>
    <source>
        <strain evidence="2">AVDCRST_MAG18</strain>
    </source>
</reference>
<organism evidence="2">
    <name type="scientific">uncultured Thermomicrobiales bacterium</name>
    <dbReference type="NCBI Taxonomy" id="1645740"/>
    <lineage>
        <taxon>Bacteria</taxon>
        <taxon>Pseudomonadati</taxon>
        <taxon>Thermomicrobiota</taxon>
        <taxon>Thermomicrobia</taxon>
        <taxon>Thermomicrobiales</taxon>
        <taxon>environmental samples</taxon>
    </lineage>
</organism>
<dbReference type="InterPro" id="IPR011009">
    <property type="entry name" value="Kinase-like_dom_sf"/>
</dbReference>
<evidence type="ECO:0000313" key="2">
    <source>
        <dbReference type="EMBL" id="CAA9586471.1"/>
    </source>
</evidence>